<comment type="caution">
    <text evidence="3">The sequence shown here is derived from an EMBL/GenBank/DDBJ whole genome shotgun (WGS) entry which is preliminary data.</text>
</comment>
<name>A0A7U7G5I9_9PROT</name>
<evidence type="ECO:0000313" key="3">
    <source>
        <dbReference type="EMBL" id="CDG33542.1"/>
    </source>
</evidence>
<reference evidence="3 4" key="2">
    <citation type="journal article" date="2014" name="PLoS ONE">
        <title>Evolution of mitochondria reconstructed from the energy metabolism of living bacteria.</title>
        <authorList>
            <person name="Degli Esposti M."/>
            <person name="Chouaia B."/>
            <person name="Comandatore F."/>
            <person name="Crotti E."/>
            <person name="Sassera D."/>
            <person name="Lievens P.M."/>
            <person name="Daffonchio D."/>
            <person name="Bandi C."/>
        </authorList>
    </citation>
    <scope>NUCLEOTIDE SEQUENCE [LARGE SCALE GENOMIC DNA]</scope>
    <source>
        <strain evidence="4">AM169</strain>
    </source>
</reference>
<dbReference type="GO" id="GO:0015562">
    <property type="term" value="F:efflux transmembrane transporter activity"/>
    <property type="evidence" value="ECO:0007669"/>
    <property type="project" value="InterPro"/>
</dbReference>
<keyword evidence="2" id="KW-0812">Transmembrane</keyword>
<accession>A0A7U7G5I9</accession>
<dbReference type="Gene3D" id="1.20.1600.10">
    <property type="entry name" value="Outer membrane efflux proteins (OEP)"/>
    <property type="match status" value="1"/>
</dbReference>
<gene>
    <name evidence="3" type="ORF">SACS_0804</name>
</gene>
<comment type="similarity">
    <text evidence="1 2">Belongs to the outer membrane factor (OMF) (TC 1.B.17) family.</text>
</comment>
<evidence type="ECO:0000256" key="2">
    <source>
        <dbReference type="RuleBase" id="RU362097"/>
    </source>
</evidence>
<organism evidence="3 4">
    <name type="scientific">Parasaccharibacter apium</name>
    <dbReference type="NCBI Taxonomy" id="1510841"/>
    <lineage>
        <taxon>Bacteria</taxon>
        <taxon>Pseudomonadati</taxon>
        <taxon>Pseudomonadota</taxon>
        <taxon>Alphaproteobacteria</taxon>
        <taxon>Acetobacterales</taxon>
        <taxon>Acetobacteraceae</taxon>
        <taxon>Parasaccharibacter</taxon>
    </lineage>
</organism>
<keyword evidence="2 3" id="KW-0449">Lipoprotein</keyword>
<evidence type="ECO:0000313" key="4">
    <source>
        <dbReference type="Proteomes" id="UP000027590"/>
    </source>
</evidence>
<dbReference type="PANTHER" id="PTHR30203">
    <property type="entry name" value="OUTER MEMBRANE CATION EFFLUX PROTEIN"/>
    <property type="match status" value="1"/>
</dbReference>
<keyword evidence="2" id="KW-0564">Palmitate</keyword>
<dbReference type="PANTHER" id="PTHR30203:SF32">
    <property type="entry name" value="CATION EFFLUX SYSTEM PROTEIN CUSC"/>
    <property type="match status" value="1"/>
</dbReference>
<evidence type="ECO:0000256" key="1">
    <source>
        <dbReference type="ARBA" id="ARBA00007613"/>
    </source>
</evidence>
<dbReference type="InterPro" id="IPR010131">
    <property type="entry name" value="MdtP/NodT-like"/>
</dbReference>
<keyword evidence="2" id="KW-1134">Transmembrane beta strand</keyword>
<dbReference type="GO" id="GO:0005886">
    <property type="term" value="C:plasma membrane"/>
    <property type="evidence" value="ECO:0007669"/>
    <property type="project" value="UniProtKB-SubCell"/>
</dbReference>
<dbReference type="Pfam" id="PF02321">
    <property type="entry name" value="OEP"/>
    <property type="match status" value="2"/>
</dbReference>
<dbReference type="Proteomes" id="UP000027590">
    <property type="component" value="Unassembled WGS sequence"/>
</dbReference>
<dbReference type="Gene3D" id="2.20.200.10">
    <property type="entry name" value="Outer membrane efflux proteins (OEP)"/>
    <property type="match status" value="1"/>
</dbReference>
<reference evidence="3 4" key="1">
    <citation type="journal article" date="2014" name="Genome Biol. Evol.">
        <title>Acetic acid bacteria genomes reveal functional traits for adaptation to life in insect guts.</title>
        <authorList>
            <person name="Chouaia B."/>
            <person name="Gaiarsa S."/>
            <person name="Crotti E."/>
            <person name="Comandatore F."/>
            <person name="Degli Esposti M."/>
            <person name="Ricci I."/>
            <person name="Alma A."/>
            <person name="Favia G."/>
            <person name="Bandi C."/>
            <person name="Daffonchio D."/>
        </authorList>
    </citation>
    <scope>NUCLEOTIDE SEQUENCE [LARGE SCALE GENOMIC DNA]</scope>
    <source>
        <strain evidence="4">AM169</strain>
    </source>
</reference>
<dbReference type="EMBL" id="CBLY010000005">
    <property type="protein sequence ID" value="CDG33542.1"/>
    <property type="molecule type" value="Genomic_DNA"/>
</dbReference>
<dbReference type="NCBIfam" id="TIGR01845">
    <property type="entry name" value="outer_NodT"/>
    <property type="match status" value="1"/>
</dbReference>
<proteinExistence type="inferred from homology"/>
<dbReference type="AlphaFoldDB" id="A0A7U7G5I9"/>
<comment type="subcellular location">
    <subcellularLocation>
        <location evidence="2">Cell membrane</location>
        <topology evidence="2">Lipid-anchor</topology>
    </subcellularLocation>
</comment>
<dbReference type="InterPro" id="IPR003423">
    <property type="entry name" value="OMP_efflux"/>
</dbReference>
<sequence length="497" mass="54717">MTMKQHGRNRAVLAGMMGLGSLLLTSCNLSPKYHRPDAAVSQTYPADAEIRPGQPAHQQVSDLGWEDFFTDPRLKALIGLSLANNRDLAAQMAAVAAEQGQYQVQNAALFPTISVGGGAQYLGPSDTAGFSFAPGSGTSVSTLRFYQTSIGFSSYEIDLWGRIRNLSQAQKEQTLGTVENLRNLWITTVSQVASTYIQWLADRRLLDLAHHTARTRADTWRLNKLEYDHGELDALTLAQSATELEQARSDEEKETRAVADDEHALQLLVGTPLPADLPPPLPMGRQTMISDLPAGLPSDLLQQRPDIMAAEHSLLGAHASVGAARAAFYPRVTLTASEGTSSLQFRRLFSHLAETWGVSPNISIPLLTWGVNEGNLRTAKAKLKQGIAEYQKAIQSAFREVSDALTARETYRRQDSHMIVLETQAQRAYDLARMRYHAGIDSYLTTLVQERQLYQAQQTRIMVEAARFQNMVTLYRALGGGWSRKSQGTSNTPPGHL</sequence>
<dbReference type="SUPFAM" id="SSF56954">
    <property type="entry name" value="Outer membrane efflux proteins (OEP)"/>
    <property type="match status" value="1"/>
</dbReference>
<protein>
    <submittedName>
        <fullName evidence="3">RND efflux system, outer membrane lipoprotein CmeC</fullName>
    </submittedName>
</protein>
<dbReference type="PROSITE" id="PS51257">
    <property type="entry name" value="PROKAR_LIPOPROTEIN"/>
    <property type="match status" value="1"/>
</dbReference>
<keyword evidence="2" id="KW-0472">Membrane</keyword>